<dbReference type="NCBIfam" id="TIGR01764">
    <property type="entry name" value="excise"/>
    <property type="match status" value="1"/>
</dbReference>
<dbReference type="InterPro" id="IPR010093">
    <property type="entry name" value="SinI_DNA-bd"/>
</dbReference>
<dbReference type="Gene3D" id="1.10.10.10">
    <property type="entry name" value="Winged helix-like DNA-binding domain superfamily/Winged helix DNA-binding domain"/>
    <property type="match status" value="1"/>
</dbReference>
<keyword evidence="3" id="KW-1185">Reference proteome</keyword>
<evidence type="ECO:0000259" key="1">
    <source>
        <dbReference type="Pfam" id="PF12728"/>
    </source>
</evidence>
<reference evidence="2 3" key="1">
    <citation type="submission" date="2020-04" db="EMBL/GenBank/DDBJ databases">
        <authorList>
            <person name="Klaysubun C."/>
            <person name="Duangmal K."/>
            <person name="Lipun K."/>
        </authorList>
    </citation>
    <scope>NUCLEOTIDE SEQUENCE [LARGE SCALE GENOMIC DNA]</scope>
    <source>
        <strain evidence="2 3">K10HN5</strain>
    </source>
</reference>
<feature type="domain" description="Helix-turn-helix" evidence="1">
    <location>
        <begin position="8"/>
        <end position="54"/>
    </location>
</feature>
<dbReference type="EMBL" id="JAAXLA010000044">
    <property type="protein sequence ID" value="NMH99906.1"/>
    <property type="molecule type" value="Genomic_DNA"/>
</dbReference>
<dbReference type="Proteomes" id="UP000820669">
    <property type="component" value="Unassembled WGS sequence"/>
</dbReference>
<dbReference type="InterPro" id="IPR009061">
    <property type="entry name" value="DNA-bd_dom_put_sf"/>
</dbReference>
<evidence type="ECO:0000313" key="2">
    <source>
        <dbReference type="EMBL" id="NMH99906.1"/>
    </source>
</evidence>
<sequence>MNERLWGVRDVAEYLGIPVQTIYQWRTKSYGPPGRRIGKHVRFVPEEVRAWVASLNKDVA</sequence>
<proteinExistence type="predicted"/>
<organism evidence="2 3">
    <name type="scientific">Pseudonocardia acidicola</name>
    <dbReference type="NCBI Taxonomy" id="2724939"/>
    <lineage>
        <taxon>Bacteria</taxon>
        <taxon>Bacillati</taxon>
        <taxon>Actinomycetota</taxon>
        <taxon>Actinomycetes</taxon>
        <taxon>Pseudonocardiales</taxon>
        <taxon>Pseudonocardiaceae</taxon>
        <taxon>Pseudonocardia</taxon>
    </lineage>
</organism>
<protein>
    <submittedName>
        <fullName evidence="2">Helix-turn-helix domain-containing protein</fullName>
    </submittedName>
</protein>
<comment type="caution">
    <text evidence="2">The sequence shown here is derived from an EMBL/GenBank/DDBJ whole genome shotgun (WGS) entry which is preliminary data.</text>
</comment>
<name>A0ABX1SEB9_9PSEU</name>
<accession>A0ABX1SEB9</accession>
<gene>
    <name evidence="2" type="ORF">HF526_21670</name>
</gene>
<dbReference type="SUPFAM" id="SSF46955">
    <property type="entry name" value="Putative DNA-binding domain"/>
    <property type="match status" value="1"/>
</dbReference>
<dbReference type="Pfam" id="PF12728">
    <property type="entry name" value="HTH_17"/>
    <property type="match status" value="1"/>
</dbReference>
<dbReference type="RefSeq" id="WP_169383385.1">
    <property type="nucleotide sequence ID" value="NZ_JAAXLA010000044.1"/>
</dbReference>
<evidence type="ECO:0000313" key="3">
    <source>
        <dbReference type="Proteomes" id="UP000820669"/>
    </source>
</evidence>
<dbReference type="InterPro" id="IPR041657">
    <property type="entry name" value="HTH_17"/>
</dbReference>
<dbReference type="InterPro" id="IPR036388">
    <property type="entry name" value="WH-like_DNA-bd_sf"/>
</dbReference>